<dbReference type="GO" id="GO:0004518">
    <property type="term" value="F:nuclease activity"/>
    <property type="evidence" value="ECO:0007669"/>
    <property type="project" value="InterPro"/>
</dbReference>
<evidence type="ECO:0000313" key="2">
    <source>
        <dbReference type="EMBL" id="GAA0651444.1"/>
    </source>
</evidence>
<dbReference type="InterPro" id="IPR036104">
    <property type="entry name" value="BFN_sf"/>
</dbReference>
<dbReference type="RefSeq" id="WP_227261009.1">
    <property type="nucleotide sequence ID" value="NZ_BAAADU010000002.1"/>
</dbReference>
<proteinExistence type="predicted"/>
<dbReference type="InterPro" id="IPR003729">
    <property type="entry name" value="Bi_nuclease_dom"/>
</dbReference>
<accession>A0AAV3T1G0</accession>
<dbReference type="Pfam" id="PF02577">
    <property type="entry name" value="BFN_dom"/>
    <property type="match status" value="1"/>
</dbReference>
<dbReference type="GeneID" id="68574030"/>
<dbReference type="PANTHER" id="PTHR15160">
    <property type="entry name" value="VON HIPPEL-LINDAU PROTEIN"/>
    <property type="match status" value="1"/>
</dbReference>
<keyword evidence="3" id="KW-1185">Reference proteome</keyword>
<sequence length="151" mass="16262">MSDLLDASVEAVKVAGSPDGPVPVLVLAVDGRRDVLPVFIAFEEAESIARGLDAEDFGRPLTHDLTLDLVEELGGRVTQAVIRGVEQGTFVADIHLDTPRANTVVDCRPSDAVALVARTDAPIKVAREVFEDAREPLANYADFDDIREVAR</sequence>
<name>A0AAV3T1G0_9EURY</name>
<dbReference type="Gene3D" id="3.10.690.10">
    <property type="entry name" value="Bifunctional nuclease domain"/>
    <property type="match status" value="1"/>
</dbReference>
<evidence type="ECO:0000313" key="3">
    <source>
        <dbReference type="Proteomes" id="UP001500194"/>
    </source>
</evidence>
<comment type="caution">
    <text evidence="2">The sequence shown here is derived from an EMBL/GenBank/DDBJ whole genome shotgun (WGS) entry which is preliminary data.</text>
</comment>
<gene>
    <name evidence="2" type="ORF">GCM10009019_13010</name>
</gene>
<protein>
    <submittedName>
        <fullName evidence="2">Bifunctional nuclease family protein</fullName>
    </submittedName>
</protein>
<reference evidence="2 3" key="1">
    <citation type="journal article" date="2019" name="Int. J. Syst. Evol. Microbiol.">
        <title>The Global Catalogue of Microorganisms (GCM) 10K type strain sequencing project: providing services to taxonomists for standard genome sequencing and annotation.</title>
        <authorList>
            <consortium name="The Broad Institute Genomics Platform"/>
            <consortium name="The Broad Institute Genome Sequencing Center for Infectious Disease"/>
            <person name="Wu L."/>
            <person name="Ma J."/>
        </authorList>
    </citation>
    <scope>NUCLEOTIDE SEQUENCE [LARGE SCALE GENOMIC DNA]</scope>
    <source>
        <strain evidence="2 3">JCM 16327</strain>
    </source>
</reference>
<dbReference type="PANTHER" id="PTHR15160:SF1">
    <property type="entry name" value="VON HIPPEL-LINDAU DISEASE TUMOR SUPPRESSOR"/>
    <property type="match status" value="1"/>
</dbReference>
<dbReference type="PROSITE" id="PS51658">
    <property type="entry name" value="BFN"/>
    <property type="match status" value="1"/>
</dbReference>
<dbReference type="EMBL" id="BAAADU010000002">
    <property type="protein sequence ID" value="GAA0651444.1"/>
    <property type="molecule type" value="Genomic_DNA"/>
</dbReference>
<organism evidence="2 3">
    <name type="scientific">Salarchaeum japonicum</name>
    <dbReference type="NCBI Taxonomy" id="555573"/>
    <lineage>
        <taxon>Archaea</taxon>
        <taxon>Methanobacteriati</taxon>
        <taxon>Methanobacteriota</taxon>
        <taxon>Stenosarchaea group</taxon>
        <taxon>Halobacteria</taxon>
        <taxon>Halobacteriales</taxon>
        <taxon>Halobacteriaceae</taxon>
    </lineage>
</organism>
<evidence type="ECO:0000259" key="1">
    <source>
        <dbReference type="PROSITE" id="PS51658"/>
    </source>
</evidence>
<dbReference type="Proteomes" id="UP001500194">
    <property type="component" value="Unassembled WGS sequence"/>
</dbReference>
<feature type="domain" description="BFN" evidence="1">
    <location>
        <begin position="4"/>
        <end position="137"/>
    </location>
</feature>
<dbReference type="SUPFAM" id="SSF103256">
    <property type="entry name" value="Hypothetical protein TM0160"/>
    <property type="match status" value="1"/>
</dbReference>
<dbReference type="AlphaFoldDB" id="A0AAV3T1G0"/>